<dbReference type="SUPFAM" id="SSF57667">
    <property type="entry name" value="beta-beta-alpha zinc fingers"/>
    <property type="match status" value="1"/>
</dbReference>
<sequence>MPVNWFQELDLYLNNAGQNRRQHSCDHCVMEFESQESLQKHQEQHCNYCNRYFYSPKALQRHLTHMRFQPHPFYCEECDRRFRSFKSLKSHFYGADCHLHCRICQTEFRSGDDYKQHRRRDVCGRFCEFCEKAFGTKAEFEQHLDEVDAHRYCEICDKYLHSMMGLLRHHERSRYHRERAEHQQQTRPELMNGIQKPAKITGITATVRLPPTHVSRGMQTYYQTSMSGTQTTPPINTSAMGTQTEACPITDATNEIRDEDNQGIYMDQCPKCSEEFESSGSMVLHWETGICTSGINDCLVDDLARTFFQGKQYVHDEPGELWYKCPTCQEECTYISALISHAESDACEENLVCKAPLRLFLEFLRRRTLQCGGYISQSHSGLKDGRADVVT</sequence>
<keyword evidence="1" id="KW-0479">Metal-binding</keyword>
<dbReference type="EMBL" id="JASWJB010000585">
    <property type="protein sequence ID" value="KAK2589667.1"/>
    <property type="molecule type" value="Genomic_DNA"/>
</dbReference>
<name>A0AAJ0CBX4_9HYPO</name>
<organism evidence="7 8">
    <name type="scientific">Conoideocrella luteorostrata</name>
    <dbReference type="NCBI Taxonomy" id="1105319"/>
    <lineage>
        <taxon>Eukaryota</taxon>
        <taxon>Fungi</taxon>
        <taxon>Dikarya</taxon>
        <taxon>Ascomycota</taxon>
        <taxon>Pezizomycotina</taxon>
        <taxon>Sordariomycetes</taxon>
        <taxon>Hypocreomycetidae</taxon>
        <taxon>Hypocreales</taxon>
        <taxon>Clavicipitaceae</taxon>
        <taxon>Conoideocrella</taxon>
    </lineage>
</organism>
<evidence type="ECO:0000259" key="6">
    <source>
        <dbReference type="PROSITE" id="PS50157"/>
    </source>
</evidence>
<dbReference type="InterPro" id="IPR036236">
    <property type="entry name" value="Znf_C2H2_sf"/>
</dbReference>
<dbReference type="InterPro" id="IPR013087">
    <property type="entry name" value="Znf_C2H2_type"/>
</dbReference>
<dbReference type="Pfam" id="PF00096">
    <property type="entry name" value="zf-C2H2"/>
    <property type="match status" value="1"/>
</dbReference>
<dbReference type="GO" id="GO:0008270">
    <property type="term" value="F:zinc ion binding"/>
    <property type="evidence" value="ECO:0007669"/>
    <property type="project" value="UniProtKB-KW"/>
</dbReference>
<accession>A0AAJ0CBX4</accession>
<dbReference type="PROSITE" id="PS50157">
    <property type="entry name" value="ZINC_FINGER_C2H2_2"/>
    <property type="match status" value="2"/>
</dbReference>
<evidence type="ECO:0000313" key="8">
    <source>
        <dbReference type="Proteomes" id="UP001251528"/>
    </source>
</evidence>
<dbReference type="PROSITE" id="PS00028">
    <property type="entry name" value="ZINC_FINGER_C2H2_1"/>
    <property type="match status" value="1"/>
</dbReference>
<evidence type="ECO:0000313" key="7">
    <source>
        <dbReference type="EMBL" id="KAK2589667.1"/>
    </source>
</evidence>
<evidence type="ECO:0000256" key="3">
    <source>
        <dbReference type="ARBA" id="ARBA00022771"/>
    </source>
</evidence>
<dbReference type="GO" id="GO:0000978">
    <property type="term" value="F:RNA polymerase II cis-regulatory region sequence-specific DNA binding"/>
    <property type="evidence" value="ECO:0007669"/>
    <property type="project" value="TreeGrafter"/>
</dbReference>
<evidence type="ECO:0000256" key="4">
    <source>
        <dbReference type="ARBA" id="ARBA00022833"/>
    </source>
</evidence>
<dbReference type="InterPro" id="IPR050329">
    <property type="entry name" value="GLI_C2H2-zinc-finger"/>
</dbReference>
<evidence type="ECO:0000256" key="2">
    <source>
        <dbReference type="ARBA" id="ARBA00022737"/>
    </source>
</evidence>
<feature type="domain" description="C2H2-type" evidence="6">
    <location>
        <begin position="73"/>
        <end position="103"/>
    </location>
</feature>
<proteinExistence type="predicted"/>
<dbReference type="SMART" id="SM00355">
    <property type="entry name" value="ZnF_C2H2"/>
    <property type="match status" value="7"/>
</dbReference>
<keyword evidence="4" id="KW-0862">Zinc</keyword>
<evidence type="ECO:0000256" key="1">
    <source>
        <dbReference type="ARBA" id="ARBA00022723"/>
    </source>
</evidence>
<dbReference type="GO" id="GO:0000981">
    <property type="term" value="F:DNA-binding transcription factor activity, RNA polymerase II-specific"/>
    <property type="evidence" value="ECO:0007669"/>
    <property type="project" value="TreeGrafter"/>
</dbReference>
<gene>
    <name evidence="7" type="ORF">QQS21_012653</name>
</gene>
<keyword evidence="3 5" id="KW-0863">Zinc-finger</keyword>
<protein>
    <recommendedName>
        <fullName evidence="6">C2H2-type domain-containing protein</fullName>
    </recommendedName>
</protein>
<dbReference type="AlphaFoldDB" id="A0AAJ0CBX4"/>
<dbReference type="GO" id="GO:0005634">
    <property type="term" value="C:nucleus"/>
    <property type="evidence" value="ECO:0007669"/>
    <property type="project" value="UniProtKB-ARBA"/>
</dbReference>
<evidence type="ECO:0000256" key="5">
    <source>
        <dbReference type="PROSITE-ProRule" id="PRU00042"/>
    </source>
</evidence>
<comment type="caution">
    <text evidence="7">The sequence shown here is derived from an EMBL/GenBank/DDBJ whole genome shotgun (WGS) entry which is preliminary data.</text>
</comment>
<dbReference type="Gene3D" id="3.30.160.60">
    <property type="entry name" value="Classic Zinc Finger"/>
    <property type="match status" value="1"/>
</dbReference>
<dbReference type="PANTHER" id="PTHR19818">
    <property type="entry name" value="ZINC FINGER PROTEIN ZIC AND GLI"/>
    <property type="match status" value="1"/>
</dbReference>
<reference evidence="7" key="1">
    <citation type="submission" date="2023-06" db="EMBL/GenBank/DDBJ databases">
        <title>Conoideocrella luteorostrata (Hypocreales: Clavicipitaceae), a potential biocontrol fungus for elongate hemlock scale in United States Christmas tree production areas.</title>
        <authorList>
            <person name="Barrett H."/>
            <person name="Lovett B."/>
            <person name="Macias A.M."/>
            <person name="Stajich J.E."/>
            <person name="Kasson M.T."/>
        </authorList>
    </citation>
    <scope>NUCLEOTIDE SEQUENCE</scope>
    <source>
        <strain evidence="7">ARSEF 14590</strain>
    </source>
</reference>
<feature type="domain" description="C2H2-type" evidence="6">
    <location>
        <begin position="23"/>
        <end position="45"/>
    </location>
</feature>
<dbReference type="PANTHER" id="PTHR19818:SF139">
    <property type="entry name" value="PAIR-RULE PROTEIN ODD-PAIRED"/>
    <property type="match status" value="1"/>
</dbReference>
<dbReference type="Proteomes" id="UP001251528">
    <property type="component" value="Unassembled WGS sequence"/>
</dbReference>
<keyword evidence="8" id="KW-1185">Reference proteome</keyword>
<dbReference type="GO" id="GO:0045944">
    <property type="term" value="P:positive regulation of transcription by RNA polymerase II"/>
    <property type="evidence" value="ECO:0007669"/>
    <property type="project" value="UniProtKB-ARBA"/>
</dbReference>
<keyword evidence="2" id="KW-0677">Repeat</keyword>
<dbReference type="Pfam" id="PF12874">
    <property type="entry name" value="zf-met"/>
    <property type="match status" value="2"/>
</dbReference>